<dbReference type="InterPro" id="IPR005135">
    <property type="entry name" value="Endo/exonuclease/phosphatase"/>
</dbReference>
<reference evidence="4" key="1">
    <citation type="submission" date="2025-08" db="UniProtKB">
        <authorList>
            <consortium name="RefSeq"/>
        </authorList>
    </citation>
    <scope>IDENTIFICATION</scope>
    <source>
        <tissue evidence="4">Fruit stalk</tissue>
    </source>
</reference>
<dbReference type="Gene3D" id="3.60.10.10">
    <property type="entry name" value="Endonuclease/exonuclease/phosphatase"/>
    <property type="match status" value="1"/>
</dbReference>
<evidence type="ECO:0000313" key="3">
    <source>
        <dbReference type="Proteomes" id="UP000515121"/>
    </source>
</evidence>
<dbReference type="KEGG" id="dzi:111284435"/>
<sequence length="391" mass="44605">MKKLSIWVHLGNVALELYSKKGLSYITSALGTPLYMDTIIAKQQRSAYAKICVEMRAALEVPRTIDVELRDGSLVSVKMEIPWMPQKCSHCCIFGHSYKTYPSKPMTVATKVWRPKDKAKATLLENKKNEGATKPSKSKKRSEMKKVKVTETISANDKTAARNHFAKANSVNRFAILESIKELDTIRHEISDSERIMDGIILHSPKKHRVTATGMADLMKAIKIWNTRGFNYPLKRKNVVNRIQILNIDLLCLIETRVKQHQMQAILDSNFYGWGMYHNYSKACNGRIWILWRPHRQVDSLIKVLLAICSLKSQKFFLSAIYGSNNGAERKRLWSHLLSLRGIISDSPWILAGDFNVITYPSENLNFNGSQITNSKVKELQDCMTQLALFD</sequence>
<dbReference type="OrthoDB" id="1002480at2759"/>
<evidence type="ECO:0000256" key="1">
    <source>
        <dbReference type="SAM" id="MobiDB-lite"/>
    </source>
</evidence>
<gene>
    <name evidence="4" type="primary">LOC111284435</name>
</gene>
<dbReference type="GeneID" id="111284435"/>
<evidence type="ECO:0000259" key="2">
    <source>
        <dbReference type="Pfam" id="PF03372"/>
    </source>
</evidence>
<dbReference type="PANTHER" id="PTHR31286">
    <property type="entry name" value="GLYCINE-RICH CELL WALL STRUCTURAL PROTEIN 1.8-LIKE"/>
    <property type="match status" value="1"/>
</dbReference>
<name>A0A6P5XL12_DURZI</name>
<dbReference type="Proteomes" id="UP000515121">
    <property type="component" value="Unplaced"/>
</dbReference>
<keyword evidence="3" id="KW-1185">Reference proteome</keyword>
<feature type="region of interest" description="Disordered" evidence="1">
    <location>
        <begin position="124"/>
        <end position="145"/>
    </location>
</feature>
<proteinExistence type="predicted"/>
<organism evidence="3 4">
    <name type="scientific">Durio zibethinus</name>
    <name type="common">Durian</name>
    <dbReference type="NCBI Taxonomy" id="66656"/>
    <lineage>
        <taxon>Eukaryota</taxon>
        <taxon>Viridiplantae</taxon>
        <taxon>Streptophyta</taxon>
        <taxon>Embryophyta</taxon>
        <taxon>Tracheophyta</taxon>
        <taxon>Spermatophyta</taxon>
        <taxon>Magnoliopsida</taxon>
        <taxon>eudicotyledons</taxon>
        <taxon>Gunneridae</taxon>
        <taxon>Pentapetalae</taxon>
        <taxon>rosids</taxon>
        <taxon>malvids</taxon>
        <taxon>Malvales</taxon>
        <taxon>Malvaceae</taxon>
        <taxon>Helicteroideae</taxon>
        <taxon>Durio</taxon>
    </lineage>
</organism>
<dbReference type="InterPro" id="IPR040256">
    <property type="entry name" value="At4g02000-like"/>
</dbReference>
<dbReference type="GO" id="GO:0003824">
    <property type="term" value="F:catalytic activity"/>
    <property type="evidence" value="ECO:0007669"/>
    <property type="project" value="InterPro"/>
</dbReference>
<feature type="domain" description="Endonuclease/exonuclease/phosphatase" evidence="2">
    <location>
        <begin position="225"/>
        <end position="357"/>
    </location>
</feature>
<accession>A0A6P5XL12</accession>
<dbReference type="InterPro" id="IPR036691">
    <property type="entry name" value="Endo/exonu/phosph_ase_sf"/>
</dbReference>
<dbReference type="PANTHER" id="PTHR31286:SF165">
    <property type="entry name" value="DUF4283 DOMAIN-CONTAINING PROTEIN"/>
    <property type="match status" value="1"/>
</dbReference>
<dbReference type="SUPFAM" id="SSF56219">
    <property type="entry name" value="DNase I-like"/>
    <property type="match status" value="1"/>
</dbReference>
<dbReference type="AlphaFoldDB" id="A0A6P5XL12"/>
<protein>
    <submittedName>
        <fullName evidence="4">Uncharacterized protein LOC111284435</fullName>
    </submittedName>
</protein>
<evidence type="ECO:0000313" key="4">
    <source>
        <dbReference type="RefSeq" id="XP_022728830.1"/>
    </source>
</evidence>
<dbReference type="RefSeq" id="XP_022728830.1">
    <property type="nucleotide sequence ID" value="XM_022873095.1"/>
</dbReference>
<dbReference type="Pfam" id="PF03372">
    <property type="entry name" value="Exo_endo_phos"/>
    <property type="match status" value="1"/>
</dbReference>